<feature type="compositionally biased region" description="Basic residues" evidence="1">
    <location>
        <begin position="39"/>
        <end position="50"/>
    </location>
</feature>
<dbReference type="EMBL" id="AP018515">
    <property type="protein sequence ID" value="BBC79277.1"/>
    <property type="molecule type" value="Genomic_DNA"/>
</dbReference>
<proteinExistence type="predicted"/>
<keyword evidence="2" id="KW-0418">Kinase</keyword>
<reference evidence="2 3" key="1">
    <citation type="submission" date="2018-02" db="EMBL/GenBank/DDBJ databases">
        <title>Acetobacter orientalis genome.</title>
        <authorList>
            <person name="Nakashima N."/>
            <person name="Tamura T."/>
        </authorList>
    </citation>
    <scope>NUCLEOTIDE SEQUENCE [LARGE SCALE GENOMIC DNA]</scope>
    <source>
        <strain evidence="2 3">FAN1</strain>
    </source>
</reference>
<evidence type="ECO:0000313" key="3">
    <source>
        <dbReference type="Proteomes" id="UP000270034"/>
    </source>
</evidence>
<name>A0A2Z5ZGG3_9PROT</name>
<organism evidence="2 3">
    <name type="scientific">Acetobacter orientalis</name>
    <dbReference type="NCBI Taxonomy" id="146474"/>
    <lineage>
        <taxon>Bacteria</taxon>
        <taxon>Pseudomonadati</taxon>
        <taxon>Pseudomonadota</taxon>
        <taxon>Alphaproteobacteria</taxon>
        <taxon>Acetobacterales</taxon>
        <taxon>Acetobacteraceae</taxon>
        <taxon>Acetobacter</taxon>
    </lineage>
</organism>
<dbReference type="AlphaFoldDB" id="A0A2Z5ZGG3"/>
<dbReference type="GO" id="GO:0016301">
    <property type="term" value="F:kinase activity"/>
    <property type="evidence" value="ECO:0007669"/>
    <property type="project" value="UniProtKB-KW"/>
</dbReference>
<dbReference type="KEGG" id="aot:AcetOri_orf01363"/>
<evidence type="ECO:0000256" key="1">
    <source>
        <dbReference type="SAM" id="MobiDB-lite"/>
    </source>
</evidence>
<protein>
    <submittedName>
        <fullName evidence="2">Tyrosine-protein kinase HCK-like, partial</fullName>
    </submittedName>
</protein>
<dbReference type="Proteomes" id="UP000270034">
    <property type="component" value="Chromosome"/>
</dbReference>
<accession>A0A2Z5ZGG3</accession>
<evidence type="ECO:0000313" key="2">
    <source>
        <dbReference type="EMBL" id="BBC79277.1"/>
    </source>
</evidence>
<feature type="region of interest" description="Disordered" evidence="1">
    <location>
        <begin position="31"/>
        <end position="50"/>
    </location>
</feature>
<gene>
    <name evidence="2" type="ORF">AcetOrient_orf01363</name>
</gene>
<sequence length="50" mass="5655">MGQKPLRHTAASGRPVLPDRYKTVLHTPYAAHNNTGQTHVRKHSARPPFR</sequence>
<keyword evidence="2" id="KW-0808">Transferase</keyword>